<keyword evidence="1" id="KW-0732">Signal</keyword>
<dbReference type="SUPFAM" id="SSF48208">
    <property type="entry name" value="Six-hairpin glycosidases"/>
    <property type="match status" value="1"/>
</dbReference>
<organism evidence="2 3">
    <name type="scientific">Ruficoccus amylovorans</name>
    <dbReference type="NCBI Taxonomy" id="1804625"/>
    <lineage>
        <taxon>Bacteria</taxon>
        <taxon>Pseudomonadati</taxon>
        <taxon>Verrucomicrobiota</taxon>
        <taxon>Opitutia</taxon>
        <taxon>Puniceicoccales</taxon>
        <taxon>Cerasicoccaceae</taxon>
        <taxon>Ruficoccus</taxon>
    </lineage>
</organism>
<dbReference type="InterPro" id="IPR012341">
    <property type="entry name" value="6hp_glycosidase-like_sf"/>
</dbReference>
<accession>A0A842HE93</accession>
<feature type="signal peptide" evidence="1">
    <location>
        <begin position="1"/>
        <end position="18"/>
    </location>
</feature>
<dbReference type="GO" id="GO:0005975">
    <property type="term" value="P:carbohydrate metabolic process"/>
    <property type="evidence" value="ECO:0007669"/>
    <property type="project" value="InterPro"/>
</dbReference>
<dbReference type="InterPro" id="IPR008928">
    <property type="entry name" value="6-hairpin_glycosidase_sf"/>
</dbReference>
<sequence length="737" mass="81278">MAFALASSCLLPASSTTAAEVPAGGVASLQAKVSGASEFLYYIWDTGDGRLVPGSLGRTGAGAWMDVPYYTPGSYSAAWSAVTHSGVCIRGSTTPVKVLPVQDQMRPDVLVPAVKEIWQGSIRARLDGAKSREMTPAAAYEAGGVDLVFDGMQVVEWLCLFPGEAAWPEDFEVYSSEDGGATWYPVMSARFNAFPDPGKKVVWIPLRGLVADAIRVLVPRGNGPRSDGPWGLLDACVLGGGEPDWTLAGAAPGEVAAWNNLWLNYGIASNEVHDRFDPWWPTERPLDGGMVGIGSSEWFYWNALKLSWLGHDKQARRLEDYFVRNPVGEDGYVWTSPGGEKHLGHSRHYTTNATYAMSVAHHYLMTRDRAFLERTDPRSGESVLAKARRAMDYQLKELGGRSGLITYVDKEHDGTATSQGSNYWDFWLFGHESAYGNAWFYQSLGLWAEMEEALGEDVRAQELRSLRLKVRQRYNETFWDDETGRYIGWVDVNGNRYDYGFTFVNLHALAAGLADEEQAESVLAWLDGTRRVEGDDADDVYHFGFAPRSTTVDARRGNSRVINTWNGALDVEPGGNAAFGAQIQNGGAILYPSYYDLHARLRYRGAGDMRQRWEGIYESYQTDQLRRDPGNFRGHSDVVGILREFPESGLVPYFFVDGLVGVTPVAEGWRIEPHLPPDWSGVVLRGISLAGREYTVRVGSDKDDAAVEEDGTVFVPLGQSVVLGVDGQLILKEEGPQ</sequence>
<dbReference type="Gene3D" id="1.50.10.10">
    <property type="match status" value="1"/>
</dbReference>
<dbReference type="Proteomes" id="UP000546464">
    <property type="component" value="Unassembled WGS sequence"/>
</dbReference>
<dbReference type="EMBL" id="JACHVB010000019">
    <property type="protein sequence ID" value="MBC2593897.1"/>
    <property type="molecule type" value="Genomic_DNA"/>
</dbReference>
<reference evidence="2 3" key="1">
    <citation type="submission" date="2020-07" db="EMBL/GenBank/DDBJ databases">
        <authorList>
            <person name="Feng X."/>
        </authorList>
    </citation>
    <scope>NUCLEOTIDE SEQUENCE [LARGE SCALE GENOMIC DNA]</scope>
    <source>
        <strain evidence="2 3">JCM31066</strain>
    </source>
</reference>
<evidence type="ECO:0000313" key="3">
    <source>
        <dbReference type="Proteomes" id="UP000546464"/>
    </source>
</evidence>
<dbReference type="AlphaFoldDB" id="A0A842HE93"/>
<name>A0A842HE93_9BACT</name>
<evidence type="ECO:0000313" key="2">
    <source>
        <dbReference type="EMBL" id="MBC2593897.1"/>
    </source>
</evidence>
<dbReference type="RefSeq" id="WP_185674887.1">
    <property type="nucleotide sequence ID" value="NZ_JACHVB010000019.1"/>
</dbReference>
<keyword evidence="3" id="KW-1185">Reference proteome</keyword>
<proteinExistence type="predicted"/>
<evidence type="ECO:0000256" key="1">
    <source>
        <dbReference type="SAM" id="SignalP"/>
    </source>
</evidence>
<feature type="chain" id="PRO_5032684718" evidence="1">
    <location>
        <begin position="19"/>
        <end position="737"/>
    </location>
</feature>
<gene>
    <name evidence="2" type="ORF">H5P28_06445</name>
</gene>
<comment type="caution">
    <text evidence="2">The sequence shown here is derived from an EMBL/GenBank/DDBJ whole genome shotgun (WGS) entry which is preliminary data.</text>
</comment>
<protein>
    <submittedName>
        <fullName evidence="2">Uncharacterized protein</fullName>
    </submittedName>
</protein>